<proteinExistence type="predicted"/>
<comment type="caution">
    <text evidence="2">The sequence shown here is derived from an EMBL/GenBank/DDBJ whole genome shotgun (WGS) entry which is preliminary data.</text>
</comment>
<keyword evidence="3" id="KW-1185">Reference proteome</keyword>
<reference evidence="2 3" key="1">
    <citation type="journal article" date="2020" name="Nature">
        <title>Six reference-quality genomes reveal evolution of bat adaptations.</title>
        <authorList>
            <person name="Jebb D."/>
            <person name="Huang Z."/>
            <person name="Pippel M."/>
            <person name="Hughes G.M."/>
            <person name="Lavrichenko K."/>
            <person name="Devanna P."/>
            <person name="Winkler S."/>
            <person name="Jermiin L.S."/>
            <person name="Skirmuntt E.C."/>
            <person name="Katzourakis A."/>
            <person name="Burkitt-Gray L."/>
            <person name="Ray D.A."/>
            <person name="Sullivan K.A.M."/>
            <person name="Roscito J.G."/>
            <person name="Kirilenko B.M."/>
            <person name="Davalos L.M."/>
            <person name="Corthals A.P."/>
            <person name="Power M.L."/>
            <person name="Jones G."/>
            <person name="Ransome R.D."/>
            <person name="Dechmann D.K.N."/>
            <person name="Locatelli A.G."/>
            <person name="Puechmaille S.J."/>
            <person name="Fedrigo O."/>
            <person name="Jarvis E.D."/>
            <person name="Hiller M."/>
            <person name="Vernes S.C."/>
            <person name="Myers E.W."/>
            <person name="Teeling E.C."/>
        </authorList>
    </citation>
    <scope>NUCLEOTIDE SEQUENCE [LARGE SCALE GENOMIC DNA]</scope>
    <source>
        <strain evidence="2">MRouAeg1</strain>
        <tissue evidence="2">Muscle</tissue>
    </source>
</reference>
<dbReference type="PANTHER" id="PTHR34533:SF1">
    <property type="entry name" value="COILED-COIL DOMAIN-CONTAINING PROTEIN 159"/>
    <property type="match status" value="1"/>
</dbReference>
<feature type="region of interest" description="Disordered" evidence="1">
    <location>
        <begin position="111"/>
        <end position="154"/>
    </location>
</feature>
<evidence type="ECO:0000313" key="2">
    <source>
        <dbReference type="EMBL" id="KAF6400611.1"/>
    </source>
</evidence>
<accession>A0A7J8BQA1</accession>
<dbReference type="PANTHER" id="PTHR34533">
    <property type="entry name" value="TRANSMEMBRANE PROTEIN CCDC163"/>
    <property type="match status" value="1"/>
</dbReference>
<name>A0A7J8BQA1_ROUAE</name>
<evidence type="ECO:0000313" key="3">
    <source>
        <dbReference type="Proteomes" id="UP000593571"/>
    </source>
</evidence>
<feature type="compositionally biased region" description="Basic and acidic residues" evidence="1">
    <location>
        <begin position="115"/>
        <end position="133"/>
    </location>
</feature>
<sequence>MMISDTQKLLRCELESLKSQLQAQTKAFEFLNHSVTMLEKESSLQQIKIQQLEEVLNPTSRQTEKEGHKGGMEQGKQELYGALAQGLQGLQKTLRDSEEVQQTRTTRCLQLLAQEIRDRGPRGGDHRQSSEHPEDAEDPGEVPQGPDQDEAAGV</sequence>
<evidence type="ECO:0000256" key="1">
    <source>
        <dbReference type="SAM" id="MobiDB-lite"/>
    </source>
</evidence>
<dbReference type="InterPro" id="IPR039284">
    <property type="entry name" value="CCDC159/163"/>
</dbReference>
<protein>
    <submittedName>
        <fullName evidence="2">Coiled-coil domain containing 159</fullName>
    </submittedName>
</protein>
<dbReference type="AlphaFoldDB" id="A0A7J8BQA1"/>
<dbReference type="Proteomes" id="UP000593571">
    <property type="component" value="Unassembled WGS sequence"/>
</dbReference>
<gene>
    <name evidence="2" type="ORF">HJG63_002226</name>
</gene>
<organism evidence="2 3">
    <name type="scientific">Rousettus aegyptiacus</name>
    <name type="common">Egyptian fruit bat</name>
    <name type="synonym">Pteropus aegyptiacus</name>
    <dbReference type="NCBI Taxonomy" id="9407"/>
    <lineage>
        <taxon>Eukaryota</taxon>
        <taxon>Metazoa</taxon>
        <taxon>Chordata</taxon>
        <taxon>Craniata</taxon>
        <taxon>Vertebrata</taxon>
        <taxon>Euteleostomi</taxon>
        <taxon>Mammalia</taxon>
        <taxon>Eutheria</taxon>
        <taxon>Laurasiatheria</taxon>
        <taxon>Chiroptera</taxon>
        <taxon>Yinpterochiroptera</taxon>
        <taxon>Pteropodoidea</taxon>
        <taxon>Pteropodidae</taxon>
        <taxon>Rousettinae</taxon>
        <taxon>Rousettus</taxon>
    </lineage>
</organism>
<dbReference type="EMBL" id="JACASE010000016">
    <property type="protein sequence ID" value="KAF6400611.1"/>
    <property type="molecule type" value="Genomic_DNA"/>
</dbReference>